<accession>A0A8D8M5B0</accession>
<organism evidence="1">
    <name type="scientific">Cacopsylla melanoneura</name>
    <dbReference type="NCBI Taxonomy" id="428564"/>
    <lineage>
        <taxon>Eukaryota</taxon>
        <taxon>Metazoa</taxon>
        <taxon>Ecdysozoa</taxon>
        <taxon>Arthropoda</taxon>
        <taxon>Hexapoda</taxon>
        <taxon>Insecta</taxon>
        <taxon>Pterygota</taxon>
        <taxon>Neoptera</taxon>
        <taxon>Paraneoptera</taxon>
        <taxon>Hemiptera</taxon>
        <taxon>Sternorrhyncha</taxon>
        <taxon>Psylloidea</taxon>
        <taxon>Psyllidae</taxon>
        <taxon>Psyllinae</taxon>
        <taxon>Cacopsylla</taxon>
    </lineage>
</organism>
<proteinExistence type="predicted"/>
<sequence>MFSKPASVAVMKMCHTLHVRSTKHWLRPDFLFNLSSYSKDQGKLLDTIHSLSKRVLKKKKETYEKNKSAILNSIWANSTDKLNFLPEKIAIIVQFSVEFTLMLMLTSPSIR</sequence>
<dbReference type="EMBL" id="HBUF01048623">
    <property type="protein sequence ID" value="CAG6620831.1"/>
    <property type="molecule type" value="Transcribed_RNA"/>
</dbReference>
<protein>
    <submittedName>
        <fullName evidence="1">Cytochrome P450 4g15</fullName>
    </submittedName>
</protein>
<dbReference type="EMBL" id="HBUF01048624">
    <property type="protein sequence ID" value="CAG6620832.1"/>
    <property type="molecule type" value="Transcribed_RNA"/>
</dbReference>
<reference evidence="1" key="1">
    <citation type="submission" date="2021-05" db="EMBL/GenBank/DDBJ databases">
        <authorList>
            <person name="Alioto T."/>
            <person name="Alioto T."/>
            <person name="Gomez Garrido J."/>
        </authorList>
    </citation>
    <scope>NUCLEOTIDE SEQUENCE</scope>
</reference>
<dbReference type="AlphaFoldDB" id="A0A8D8M5B0"/>
<evidence type="ECO:0000313" key="1">
    <source>
        <dbReference type="EMBL" id="CAG6620831.1"/>
    </source>
</evidence>
<name>A0A8D8M5B0_9HEMI</name>